<dbReference type="GO" id="GO:1904680">
    <property type="term" value="F:peptide transmembrane transporter activity"/>
    <property type="evidence" value="ECO:0007669"/>
    <property type="project" value="TreeGrafter"/>
</dbReference>
<gene>
    <name evidence="3" type="ORF">GCM10007932_53060</name>
</gene>
<dbReference type="RefSeq" id="WP_126606812.1">
    <property type="nucleotide sequence ID" value="NZ_AP025145.1"/>
</dbReference>
<accession>A0AAV5NZG0</accession>
<dbReference type="Gene3D" id="3.10.105.10">
    <property type="entry name" value="Dipeptide-binding Protein, Domain 3"/>
    <property type="match status" value="1"/>
</dbReference>
<dbReference type="AlphaFoldDB" id="A0AAV5NZG0"/>
<dbReference type="InterPro" id="IPR039424">
    <property type="entry name" value="SBP_5"/>
</dbReference>
<proteinExistence type="predicted"/>
<comment type="caution">
    <text evidence="3">The sequence shown here is derived from an EMBL/GenBank/DDBJ whole genome shotgun (WGS) entry which is preliminary data.</text>
</comment>
<protein>
    <recommendedName>
        <fullName evidence="2">Solute-binding protein family 5 domain-containing protein</fullName>
    </recommendedName>
</protein>
<sequence length="568" mass="65509">MNFIRCLTKLSTVTLCVVISITSPTSEAKQQFRKDTSVDSITNSFRAGSHAKVYLPNLPYIASSHSINAGLVRPANNQQGWEYDMAVSHNILSPRLYEFELRKGVKFQDGTPFDADSVLMNIDYFMKKPYTFTKLHKILEKVEKVSQHKIRFHLSEDYGLLMYDAIWLHFYTEPYLKKFGWNGKPFCPNLAEAGPYGLGPYILKEGYIEGDRRTDTATLVANPHYWDENSPKVEKITLFMGMSQEEAKQKTLQSEGEIDITPVLFSDEVETIFAPYSKLSRLQSTNTYISRFNLFNGHPIFREREIREVINEIIDQESLVSLSMNGEGVSTYVSVAEQLFGMKEALDKIEGINRPMRSKKELQNLISQYKKKHGFKEEQKIPIRLLAQQSMQYILKDIKFFIEKYDFEVTFIIAKSESEMFGNAIGAHNNTNSIQFDIVLWPNFDWFRSPWVSFFIFDTASSWSTTPPEKDLEAHVSKFISTPYSSTEYTTVLSNLLQYIRHMNYQLSLPSPYNTIAINKEVVFKPRTSAIFPLWEIQVSDFHWSVRGDTPYPEVLKTPIEITATEGK</sequence>
<evidence type="ECO:0000313" key="3">
    <source>
        <dbReference type="EMBL" id="GLQ75943.1"/>
    </source>
</evidence>
<dbReference type="Proteomes" id="UP001156690">
    <property type="component" value="Unassembled WGS sequence"/>
</dbReference>
<dbReference type="GO" id="GO:0015833">
    <property type="term" value="P:peptide transport"/>
    <property type="evidence" value="ECO:0007669"/>
    <property type="project" value="TreeGrafter"/>
</dbReference>
<organism evidence="3 4">
    <name type="scientific">Vibrio penaeicida</name>
    <dbReference type="NCBI Taxonomy" id="104609"/>
    <lineage>
        <taxon>Bacteria</taxon>
        <taxon>Pseudomonadati</taxon>
        <taxon>Pseudomonadota</taxon>
        <taxon>Gammaproteobacteria</taxon>
        <taxon>Vibrionales</taxon>
        <taxon>Vibrionaceae</taxon>
        <taxon>Vibrio</taxon>
    </lineage>
</organism>
<dbReference type="EMBL" id="BSNX01000075">
    <property type="protein sequence ID" value="GLQ75943.1"/>
    <property type="molecule type" value="Genomic_DNA"/>
</dbReference>
<dbReference type="SUPFAM" id="SSF53850">
    <property type="entry name" value="Periplasmic binding protein-like II"/>
    <property type="match status" value="1"/>
</dbReference>
<evidence type="ECO:0000256" key="1">
    <source>
        <dbReference type="SAM" id="SignalP"/>
    </source>
</evidence>
<feature type="chain" id="PRO_5043405810" description="Solute-binding protein family 5 domain-containing protein" evidence="1">
    <location>
        <begin position="29"/>
        <end position="568"/>
    </location>
</feature>
<evidence type="ECO:0000259" key="2">
    <source>
        <dbReference type="Pfam" id="PF00496"/>
    </source>
</evidence>
<evidence type="ECO:0000313" key="4">
    <source>
        <dbReference type="Proteomes" id="UP001156690"/>
    </source>
</evidence>
<keyword evidence="4" id="KW-1185">Reference proteome</keyword>
<feature type="domain" description="Solute-binding protein family 5" evidence="2">
    <location>
        <begin position="96"/>
        <end position="382"/>
    </location>
</feature>
<reference evidence="4" key="1">
    <citation type="journal article" date="2019" name="Int. J. Syst. Evol. Microbiol.">
        <title>The Global Catalogue of Microorganisms (GCM) 10K type strain sequencing project: providing services to taxonomists for standard genome sequencing and annotation.</title>
        <authorList>
            <consortium name="The Broad Institute Genomics Platform"/>
            <consortium name="The Broad Institute Genome Sequencing Center for Infectious Disease"/>
            <person name="Wu L."/>
            <person name="Ma J."/>
        </authorList>
    </citation>
    <scope>NUCLEOTIDE SEQUENCE [LARGE SCALE GENOMIC DNA]</scope>
    <source>
        <strain evidence="4">NBRC 15640</strain>
    </source>
</reference>
<dbReference type="Pfam" id="PF00496">
    <property type="entry name" value="SBP_bac_5"/>
    <property type="match status" value="1"/>
</dbReference>
<dbReference type="InterPro" id="IPR000914">
    <property type="entry name" value="SBP_5_dom"/>
</dbReference>
<feature type="signal peptide" evidence="1">
    <location>
        <begin position="1"/>
        <end position="28"/>
    </location>
</feature>
<dbReference type="PANTHER" id="PTHR30290">
    <property type="entry name" value="PERIPLASMIC BINDING COMPONENT OF ABC TRANSPORTER"/>
    <property type="match status" value="1"/>
</dbReference>
<dbReference type="Gene3D" id="3.40.190.10">
    <property type="entry name" value="Periplasmic binding protein-like II"/>
    <property type="match status" value="1"/>
</dbReference>
<name>A0AAV5NZG0_9VIBR</name>
<keyword evidence="1" id="KW-0732">Signal</keyword>